<feature type="region of interest" description="Disordered" evidence="1">
    <location>
        <begin position="342"/>
        <end position="385"/>
    </location>
</feature>
<dbReference type="Proteomes" id="UP001552299">
    <property type="component" value="Unassembled WGS sequence"/>
</dbReference>
<sequence length="513" mass="56655">MQRGYISGSVIRGRRILEEATEVGGEQSRGVQGRLAEEGRLDGGHPDGERIALFPQVGVLIGKLAALRRLSSFLPPALPDAPIALLNLFSHMDPLLPTSEFPQLSVGGAAPPSLHNWRDVIAPADCSAGDLHLSHYPLEPEVIPFSGEKLSKGAEDLNLCLVGYSIGRRPYYEALLTAIKKTWVLKCSLQLLSLSDSFFLFKFACSEDMDMVYSRGVWFLLGKPFILQKWHPKFKPKRETLPLSPFGSKYMTFPLHVGIRKGFQGLQARLEFRLLVNKTRLTYARVCVLVDNQATYPEEITVSLDGDVVALKVQYEWKPSQCDHCKSLVHYSALCLSKPQIEDSGNPQTVASKPFPRRGRSKNRISRNKDASIPPPVRLSNKSFSPLPSAHSNLASDLPPISSPNSLGLPLHYQPHSHLQISYLIIKHPTPNYPLQRSLTSHCQAPFSPSNVLPHNKFEALGALSDTTILLDSSVCEDQMDKINKGKGKAQQIACTVGIKKSARGKHSKKAPI</sequence>
<keyword evidence="4" id="KW-1185">Reference proteome</keyword>
<dbReference type="PANTHER" id="PTHR31286:SF180">
    <property type="entry name" value="OS10G0362600 PROTEIN"/>
    <property type="match status" value="1"/>
</dbReference>
<accession>A0ABD0TUE0</accession>
<evidence type="ECO:0000259" key="2">
    <source>
        <dbReference type="Pfam" id="PF14111"/>
    </source>
</evidence>
<comment type="caution">
    <text evidence="3">The sequence shown here is derived from an EMBL/GenBank/DDBJ whole genome shotgun (WGS) entry which is preliminary data.</text>
</comment>
<feature type="compositionally biased region" description="Basic and acidic residues" evidence="1">
    <location>
        <begin position="35"/>
        <end position="46"/>
    </location>
</feature>
<feature type="domain" description="DUF4283" evidence="2">
    <location>
        <begin position="154"/>
        <end position="237"/>
    </location>
</feature>
<dbReference type="AlphaFoldDB" id="A0ABD0TUE0"/>
<dbReference type="PANTHER" id="PTHR31286">
    <property type="entry name" value="GLYCINE-RICH CELL WALL STRUCTURAL PROTEIN 1.8-LIKE"/>
    <property type="match status" value="1"/>
</dbReference>
<evidence type="ECO:0000313" key="4">
    <source>
        <dbReference type="Proteomes" id="UP001552299"/>
    </source>
</evidence>
<gene>
    <name evidence="3" type="ORF">M5K25_027660</name>
</gene>
<feature type="region of interest" description="Disordered" evidence="1">
    <location>
        <begin position="22"/>
        <end position="46"/>
    </location>
</feature>
<dbReference type="EMBL" id="JANQDX010000020">
    <property type="protein sequence ID" value="KAL0903291.1"/>
    <property type="molecule type" value="Genomic_DNA"/>
</dbReference>
<proteinExistence type="predicted"/>
<feature type="compositionally biased region" description="Basic residues" evidence="1">
    <location>
        <begin position="355"/>
        <end position="366"/>
    </location>
</feature>
<dbReference type="Pfam" id="PF14111">
    <property type="entry name" value="DUF4283"/>
    <property type="match status" value="1"/>
</dbReference>
<reference evidence="3 4" key="1">
    <citation type="journal article" date="2024" name="Plant Biotechnol. J.">
        <title>Dendrobium thyrsiflorum genome and its molecular insights into genes involved in important horticultural traits.</title>
        <authorList>
            <person name="Chen B."/>
            <person name="Wang J.Y."/>
            <person name="Zheng P.J."/>
            <person name="Li K.L."/>
            <person name="Liang Y.M."/>
            <person name="Chen X.F."/>
            <person name="Zhang C."/>
            <person name="Zhao X."/>
            <person name="He X."/>
            <person name="Zhang G.Q."/>
            <person name="Liu Z.J."/>
            <person name="Xu Q."/>
        </authorList>
    </citation>
    <scope>NUCLEOTIDE SEQUENCE [LARGE SCALE GENOMIC DNA]</scope>
    <source>
        <strain evidence="3">GZMU011</strain>
    </source>
</reference>
<name>A0ABD0TUE0_DENTH</name>
<dbReference type="InterPro" id="IPR040256">
    <property type="entry name" value="At4g02000-like"/>
</dbReference>
<organism evidence="3 4">
    <name type="scientific">Dendrobium thyrsiflorum</name>
    <name type="common">Pinecone-like raceme dendrobium</name>
    <name type="synonym">Orchid</name>
    <dbReference type="NCBI Taxonomy" id="117978"/>
    <lineage>
        <taxon>Eukaryota</taxon>
        <taxon>Viridiplantae</taxon>
        <taxon>Streptophyta</taxon>
        <taxon>Embryophyta</taxon>
        <taxon>Tracheophyta</taxon>
        <taxon>Spermatophyta</taxon>
        <taxon>Magnoliopsida</taxon>
        <taxon>Liliopsida</taxon>
        <taxon>Asparagales</taxon>
        <taxon>Orchidaceae</taxon>
        <taxon>Epidendroideae</taxon>
        <taxon>Malaxideae</taxon>
        <taxon>Dendrobiinae</taxon>
        <taxon>Dendrobium</taxon>
    </lineage>
</organism>
<evidence type="ECO:0000256" key="1">
    <source>
        <dbReference type="SAM" id="MobiDB-lite"/>
    </source>
</evidence>
<evidence type="ECO:0000313" key="3">
    <source>
        <dbReference type="EMBL" id="KAL0903291.1"/>
    </source>
</evidence>
<protein>
    <recommendedName>
        <fullName evidence="2">DUF4283 domain-containing protein</fullName>
    </recommendedName>
</protein>
<dbReference type="InterPro" id="IPR025558">
    <property type="entry name" value="DUF4283"/>
</dbReference>